<dbReference type="SUPFAM" id="SSF55729">
    <property type="entry name" value="Acyl-CoA N-acyltransferases (Nat)"/>
    <property type="match status" value="1"/>
</dbReference>
<gene>
    <name evidence="2" type="ORF">GCM10022277_27240</name>
</gene>
<evidence type="ECO:0000259" key="1">
    <source>
        <dbReference type="Pfam" id="PF12568"/>
    </source>
</evidence>
<dbReference type="InterPro" id="IPR016181">
    <property type="entry name" value="Acyl_CoA_acyltransferase"/>
</dbReference>
<dbReference type="InterPro" id="IPR040448">
    <property type="entry name" value="PanZ_GNAT"/>
</dbReference>
<reference evidence="3" key="1">
    <citation type="journal article" date="2019" name="Int. J. Syst. Evol. Microbiol.">
        <title>The Global Catalogue of Microorganisms (GCM) 10K type strain sequencing project: providing services to taxonomists for standard genome sequencing and annotation.</title>
        <authorList>
            <consortium name="The Broad Institute Genomics Platform"/>
            <consortium name="The Broad Institute Genome Sequencing Center for Infectious Disease"/>
            <person name="Wu L."/>
            <person name="Ma J."/>
        </authorList>
    </citation>
    <scope>NUCLEOTIDE SEQUENCE [LARGE SCALE GENOMIC DNA]</scope>
    <source>
        <strain evidence="3">JCM 17551</strain>
    </source>
</reference>
<name>A0ABP7MSC0_9GAMM</name>
<dbReference type="Pfam" id="PF12568">
    <property type="entry name" value="PanZ"/>
    <property type="match status" value="1"/>
</dbReference>
<organism evidence="2 3">
    <name type="scientific">Litoribacillus peritrichatus</name>
    <dbReference type="NCBI Taxonomy" id="718191"/>
    <lineage>
        <taxon>Bacteria</taxon>
        <taxon>Pseudomonadati</taxon>
        <taxon>Pseudomonadota</taxon>
        <taxon>Gammaproteobacteria</taxon>
        <taxon>Oceanospirillales</taxon>
        <taxon>Oceanospirillaceae</taxon>
        <taxon>Litoribacillus</taxon>
    </lineage>
</organism>
<accession>A0ABP7MSC0</accession>
<evidence type="ECO:0000313" key="3">
    <source>
        <dbReference type="Proteomes" id="UP001501565"/>
    </source>
</evidence>
<dbReference type="Proteomes" id="UP001501565">
    <property type="component" value="Unassembled WGS sequence"/>
</dbReference>
<comment type="caution">
    <text evidence="2">The sequence shown here is derived from an EMBL/GenBank/DDBJ whole genome shotgun (WGS) entry which is preliminary data.</text>
</comment>
<dbReference type="EMBL" id="BAABBN010000007">
    <property type="protein sequence ID" value="GAA3929275.1"/>
    <property type="molecule type" value="Genomic_DNA"/>
</dbReference>
<keyword evidence="3" id="KW-1185">Reference proteome</keyword>
<protein>
    <recommendedName>
        <fullName evidence="1">PanZ acetyltransferase (GNAT) domain-containing protein</fullName>
    </recommendedName>
</protein>
<dbReference type="Gene3D" id="3.40.630.30">
    <property type="match status" value="1"/>
</dbReference>
<proteinExistence type="predicted"/>
<feature type="domain" description="PanZ acetyltransferase (GNAT)" evidence="1">
    <location>
        <begin position="3"/>
        <end position="108"/>
    </location>
</feature>
<sequence>MPVILRKVTSPVDQDQIDLNKTFGELQELIINDQVVKNDNGHTEQLISQFNEPDHKWIASAFFNDRIIGAICVEEQTGQFKLSNFTVRKVTQDRGVGHRLLDLTLVEAKGKAVLLELTRDQNVLMKNWLNQYQAEFVSNTASTSLYKIVPSEHEQ</sequence>
<dbReference type="RefSeq" id="WP_344799097.1">
    <property type="nucleotide sequence ID" value="NZ_BAABBN010000007.1"/>
</dbReference>
<evidence type="ECO:0000313" key="2">
    <source>
        <dbReference type="EMBL" id="GAA3929275.1"/>
    </source>
</evidence>